<proteinExistence type="predicted"/>
<dbReference type="AlphaFoldDB" id="A0AAW2HGD5"/>
<feature type="compositionally biased region" description="Basic and acidic residues" evidence="3">
    <location>
        <begin position="308"/>
        <end position="319"/>
    </location>
</feature>
<dbReference type="PANTHER" id="PTHR21393">
    <property type="entry name" value="MITOCHONDRIAL 28S RIBOSOMAL PROTEIN S27"/>
    <property type="match status" value="1"/>
</dbReference>
<comment type="caution">
    <text evidence="4">The sequence shown here is derived from an EMBL/GenBank/DDBJ whole genome shotgun (WGS) entry which is preliminary data.</text>
</comment>
<dbReference type="PANTHER" id="PTHR21393:SF0">
    <property type="entry name" value="SMALL RIBOSOMAL SUBUNIT PROTEIN MS27"/>
    <property type="match status" value="1"/>
</dbReference>
<gene>
    <name evidence="4" type="ORF">PYX00_010673</name>
</gene>
<dbReference type="InterPro" id="IPR019266">
    <property type="entry name" value="Ribosomal_mS27"/>
</dbReference>
<dbReference type="EMBL" id="JARGDH010000005">
    <property type="protein sequence ID" value="KAL0268880.1"/>
    <property type="molecule type" value="Genomic_DNA"/>
</dbReference>
<dbReference type="GO" id="GO:0005739">
    <property type="term" value="C:mitochondrion"/>
    <property type="evidence" value="ECO:0007669"/>
    <property type="project" value="UniProtKB-SubCell"/>
</dbReference>
<protein>
    <recommendedName>
        <fullName evidence="5">28S ribosomal protein S27, mitochondrial</fullName>
    </recommendedName>
</protein>
<comment type="subcellular location">
    <subcellularLocation>
        <location evidence="1">Mitochondrion</location>
    </subcellularLocation>
</comment>
<dbReference type="InterPro" id="IPR034913">
    <property type="entry name" value="mS27/PTCD2"/>
</dbReference>
<evidence type="ECO:0000256" key="2">
    <source>
        <dbReference type="SAM" id="Coils"/>
    </source>
</evidence>
<evidence type="ECO:0008006" key="5">
    <source>
        <dbReference type="Google" id="ProtNLM"/>
    </source>
</evidence>
<sequence length="463" mass="54282">MLKYLNQRTLTKVLNNKSPICKRCFLSESFKCTEAWENRLKSPVFKNLNFGQLYTELNKCFSAKRRINVLDIDLFANGIVDNFYTDELHDILINLRKNPETVLMKESTSHAVIRWYLSMNNKSDLLNILAQRLNFGIFPDIYSSILLIDMFLKEGDSMSATKVAVLQMLQEDCNHPILRTLSLYSCLKYLNSPNIWEVPKEEENEDEDEDEVVKVRVKFSRNEYFDDHFDIINTNHLVGKTMVAFSKWIDGPIGISNHLIGLVLYEKFEEAKNLVSHIIENKIPVYKDAVEITKSYLKETPKQVPQNETEKKEDGEQKEIPQCKMDVEELLNKLDGQHLLNDNLIESVAEIVKKEVEEHEKSIIKNQCDTYARWEEERIENIRMEMEEEKKRSVISKIENVKRELEEEEQKLFYFDNEEEYQEMIKEKIIQKASIKNYASRGTNTGQDDAYIPPDISQKTFKG</sequence>
<evidence type="ECO:0000313" key="4">
    <source>
        <dbReference type="EMBL" id="KAL0268880.1"/>
    </source>
</evidence>
<organism evidence="4">
    <name type="scientific">Menopon gallinae</name>
    <name type="common">poultry shaft louse</name>
    <dbReference type="NCBI Taxonomy" id="328185"/>
    <lineage>
        <taxon>Eukaryota</taxon>
        <taxon>Metazoa</taxon>
        <taxon>Ecdysozoa</taxon>
        <taxon>Arthropoda</taxon>
        <taxon>Hexapoda</taxon>
        <taxon>Insecta</taxon>
        <taxon>Pterygota</taxon>
        <taxon>Neoptera</taxon>
        <taxon>Paraneoptera</taxon>
        <taxon>Psocodea</taxon>
        <taxon>Troctomorpha</taxon>
        <taxon>Phthiraptera</taxon>
        <taxon>Amblycera</taxon>
        <taxon>Menoponidae</taxon>
        <taxon>Menopon</taxon>
    </lineage>
</organism>
<feature type="region of interest" description="Disordered" evidence="3">
    <location>
        <begin position="300"/>
        <end position="319"/>
    </location>
</feature>
<dbReference type="Pfam" id="PF10037">
    <property type="entry name" value="MRP-S27"/>
    <property type="match status" value="1"/>
</dbReference>
<accession>A0AAW2HGD5</accession>
<keyword evidence="2" id="KW-0175">Coiled coil</keyword>
<feature type="coiled-coil region" evidence="2">
    <location>
        <begin position="372"/>
        <end position="418"/>
    </location>
</feature>
<evidence type="ECO:0000256" key="1">
    <source>
        <dbReference type="ARBA" id="ARBA00004173"/>
    </source>
</evidence>
<reference evidence="4" key="1">
    <citation type="journal article" date="2024" name="Gigascience">
        <title>Chromosome-level genome of the poultry shaft louse Menopon gallinae provides insight into the host-switching and adaptive evolution of parasitic lice.</title>
        <authorList>
            <person name="Xu Y."/>
            <person name="Ma L."/>
            <person name="Liu S."/>
            <person name="Liang Y."/>
            <person name="Liu Q."/>
            <person name="He Z."/>
            <person name="Tian L."/>
            <person name="Duan Y."/>
            <person name="Cai W."/>
            <person name="Li H."/>
            <person name="Song F."/>
        </authorList>
    </citation>
    <scope>NUCLEOTIDE SEQUENCE</scope>
    <source>
        <strain evidence="4">Cailab_2023a</strain>
    </source>
</reference>
<name>A0AAW2HGD5_9NEOP</name>
<feature type="region of interest" description="Disordered" evidence="3">
    <location>
        <begin position="442"/>
        <end position="463"/>
    </location>
</feature>
<evidence type="ECO:0000256" key="3">
    <source>
        <dbReference type="SAM" id="MobiDB-lite"/>
    </source>
</evidence>